<keyword evidence="4" id="KW-0804">Transcription</keyword>
<sequence>MQIAMDASTIYPGYRVTIINELDDIDALVAQYWPRIFRYVSFSINDADLAQTITQDCFLKAFNARTSFRGDCSVNTWLISIANNLIRDQVRLKKFQFWRKAQNTALDVTELGSFLPSGESSAESRLLARERMEQVKVAIDQLSVNQRRVFLLRFFEGMNLEEISQSTGMPVNTVKTHLLRGTSAVRAKLGGKL</sequence>
<organism evidence="7 8">
    <name type="scientific">Granulicella pectinivorans</name>
    <dbReference type="NCBI Taxonomy" id="474950"/>
    <lineage>
        <taxon>Bacteria</taxon>
        <taxon>Pseudomonadati</taxon>
        <taxon>Acidobacteriota</taxon>
        <taxon>Terriglobia</taxon>
        <taxon>Terriglobales</taxon>
        <taxon>Acidobacteriaceae</taxon>
        <taxon>Granulicella</taxon>
    </lineage>
</organism>
<dbReference type="InterPro" id="IPR013324">
    <property type="entry name" value="RNA_pol_sigma_r3/r4-like"/>
</dbReference>
<keyword evidence="3" id="KW-0731">Sigma factor</keyword>
<dbReference type="EMBL" id="FOZL01000001">
    <property type="protein sequence ID" value="SFS12847.1"/>
    <property type="molecule type" value="Genomic_DNA"/>
</dbReference>
<dbReference type="Pfam" id="PF04542">
    <property type="entry name" value="Sigma70_r2"/>
    <property type="match status" value="1"/>
</dbReference>
<keyword evidence="8" id="KW-1185">Reference proteome</keyword>
<dbReference type="NCBIfam" id="TIGR02937">
    <property type="entry name" value="sigma70-ECF"/>
    <property type="match status" value="1"/>
</dbReference>
<proteinExistence type="inferred from homology"/>
<dbReference type="SUPFAM" id="SSF88659">
    <property type="entry name" value="Sigma3 and sigma4 domains of RNA polymerase sigma factors"/>
    <property type="match status" value="1"/>
</dbReference>
<dbReference type="PANTHER" id="PTHR43133">
    <property type="entry name" value="RNA POLYMERASE ECF-TYPE SIGMA FACTO"/>
    <property type="match status" value="1"/>
</dbReference>
<evidence type="ECO:0000256" key="1">
    <source>
        <dbReference type="ARBA" id="ARBA00010641"/>
    </source>
</evidence>
<feature type="domain" description="RNA polymerase sigma-70 region 2" evidence="5">
    <location>
        <begin position="28"/>
        <end position="93"/>
    </location>
</feature>
<dbReference type="Proteomes" id="UP000199024">
    <property type="component" value="Unassembled WGS sequence"/>
</dbReference>
<evidence type="ECO:0000256" key="4">
    <source>
        <dbReference type="ARBA" id="ARBA00023163"/>
    </source>
</evidence>
<dbReference type="STRING" id="474950.SAMN05421771_2194"/>
<dbReference type="OrthoDB" id="9795666at2"/>
<dbReference type="InterPro" id="IPR013325">
    <property type="entry name" value="RNA_pol_sigma_r2"/>
</dbReference>
<dbReference type="Gene3D" id="1.10.10.10">
    <property type="entry name" value="Winged helix-like DNA-binding domain superfamily/Winged helix DNA-binding domain"/>
    <property type="match status" value="1"/>
</dbReference>
<dbReference type="InterPro" id="IPR007627">
    <property type="entry name" value="RNA_pol_sigma70_r2"/>
</dbReference>
<dbReference type="GO" id="GO:0016987">
    <property type="term" value="F:sigma factor activity"/>
    <property type="evidence" value="ECO:0007669"/>
    <property type="project" value="UniProtKB-KW"/>
</dbReference>
<dbReference type="RefSeq" id="WP_089839169.1">
    <property type="nucleotide sequence ID" value="NZ_FOZL01000001.1"/>
</dbReference>
<name>A0A1I6MB60_9BACT</name>
<dbReference type="AlphaFoldDB" id="A0A1I6MB60"/>
<evidence type="ECO:0000313" key="7">
    <source>
        <dbReference type="EMBL" id="SFS12847.1"/>
    </source>
</evidence>
<dbReference type="Pfam" id="PF08281">
    <property type="entry name" value="Sigma70_r4_2"/>
    <property type="match status" value="1"/>
</dbReference>
<dbReference type="InterPro" id="IPR013249">
    <property type="entry name" value="RNA_pol_sigma70_r4_t2"/>
</dbReference>
<comment type="similarity">
    <text evidence="1">Belongs to the sigma-70 factor family. ECF subfamily.</text>
</comment>
<feature type="domain" description="RNA polymerase sigma factor 70 region 4 type 2" evidence="6">
    <location>
        <begin position="133"/>
        <end position="181"/>
    </location>
</feature>
<evidence type="ECO:0000256" key="3">
    <source>
        <dbReference type="ARBA" id="ARBA00023082"/>
    </source>
</evidence>
<accession>A0A1I6MB60</accession>
<dbReference type="InterPro" id="IPR036388">
    <property type="entry name" value="WH-like_DNA-bd_sf"/>
</dbReference>
<keyword evidence="2" id="KW-0805">Transcription regulation</keyword>
<dbReference type="InterPro" id="IPR014284">
    <property type="entry name" value="RNA_pol_sigma-70_dom"/>
</dbReference>
<evidence type="ECO:0000256" key="2">
    <source>
        <dbReference type="ARBA" id="ARBA00023015"/>
    </source>
</evidence>
<dbReference type="CDD" id="cd06171">
    <property type="entry name" value="Sigma70_r4"/>
    <property type="match status" value="1"/>
</dbReference>
<dbReference type="GO" id="GO:0006352">
    <property type="term" value="P:DNA-templated transcription initiation"/>
    <property type="evidence" value="ECO:0007669"/>
    <property type="project" value="InterPro"/>
</dbReference>
<evidence type="ECO:0000259" key="5">
    <source>
        <dbReference type="Pfam" id="PF04542"/>
    </source>
</evidence>
<dbReference type="Gene3D" id="1.10.1740.10">
    <property type="match status" value="1"/>
</dbReference>
<dbReference type="SUPFAM" id="SSF88946">
    <property type="entry name" value="Sigma2 domain of RNA polymerase sigma factors"/>
    <property type="match status" value="1"/>
</dbReference>
<gene>
    <name evidence="7" type="ORF">SAMN05421771_2194</name>
</gene>
<dbReference type="InterPro" id="IPR039425">
    <property type="entry name" value="RNA_pol_sigma-70-like"/>
</dbReference>
<dbReference type="PANTHER" id="PTHR43133:SF51">
    <property type="entry name" value="RNA POLYMERASE SIGMA FACTOR"/>
    <property type="match status" value="1"/>
</dbReference>
<reference evidence="7 8" key="1">
    <citation type="submission" date="2016-10" db="EMBL/GenBank/DDBJ databases">
        <authorList>
            <person name="de Groot N.N."/>
        </authorList>
    </citation>
    <scope>NUCLEOTIDE SEQUENCE [LARGE SCALE GENOMIC DNA]</scope>
    <source>
        <strain evidence="7 8">DSM 21001</strain>
    </source>
</reference>
<protein>
    <submittedName>
        <fullName evidence="7">RNA polymerase sigma-70 factor, ECF subfamily</fullName>
    </submittedName>
</protein>
<dbReference type="GO" id="GO:0003677">
    <property type="term" value="F:DNA binding"/>
    <property type="evidence" value="ECO:0007669"/>
    <property type="project" value="InterPro"/>
</dbReference>
<evidence type="ECO:0000313" key="8">
    <source>
        <dbReference type="Proteomes" id="UP000199024"/>
    </source>
</evidence>
<evidence type="ECO:0000259" key="6">
    <source>
        <dbReference type="Pfam" id="PF08281"/>
    </source>
</evidence>